<sequence>MECIPMKNSLKVIIAALMILAISAGCGDSAPKDDTKGPITLTIWESYNNEEHKIFTSMLEPFREEYQKKTGRELVLRVSRVAHDGMLPKLKVSCQTHTTPDICRVDCAHVVPLAFGKAIYELDRLSNFGTDIDTFAADYVTAAIESNIIEVKGSGNKWERHLFGIPDQTNCVTLFWNKAMFRKKADRLRAAGLNPEASPRTWDEFIEYGKILSEPDGSSYAYALYNTLWWSFPFFNTFGTEFVKRDSNGILKCILNSEEGIQALEFRNNLYRKTYSVNGSDVRVEGGAWQAGSVNPDQGFINGIYSMVLSGPWNLEVYRRAGVDFGVGLIPEGPAGTSSNVGGTNMVVFRSCRHPEAALDLLRFMATPGFQKEWCEKLGQIPVTKAAYDAVDLSSNPELAVFFKQMLSTKARPRLPRFDLLEEIINPEMELAIKGGKTAKQALDDAVRKIDREVLSLVNE</sequence>
<dbReference type="Proteomes" id="UP000233256">
    <property type="component" value="Unassembled WGS sequence"/>
</dbReference>
<accession>A0A2N1PV80</accession>
<protein>
    <recommendedName>
        <fullName evidence="7">ABC transporter substrate-binding protein</fullName>
    </recommendedName>
</protein>
<dbReference type="PROSITE" id="PS51257">
    <property type="entry name" value="PROKAR_LIPOPROTEIN"/>
    <property type="match status" value="1"/>
</dbReference>
<evidence type="ECO:0000313" key="6">
    <source>
        <dbReference type="Proteomes" id="UP000233256"/>
    </source>
</evidence>
<dbReference type="GO" id="GO:0015768">
    <property type="term" value="P:maltose transport"/>
    <property type="evidence" value="ECO:0007669"/>
    <property type="project" value="TreeGrafter"/>
</dbReference>
<dbReference type="PANTHER" id="PTHR30061:SF50">
    <property type="entry name" value="MALTOSE_MALTODEXTRIN-BINDING PERIPLASMIC PROTEIN"/>
    <property type="match status" value="1"/>
</dbReference>
<evidence type="ECO:0000256" key="3">
    <source>
        <dbReference type="ARBA" id="ARBA00022729"/>
    </source>
</evidence>
<dbReference type="GO" id="GO:0042956">
    <property type="term" value="P:maltodextrin transmembrane transport"/>
    <property type="evidence" value="ECO:0007669"/>
    <property type="project" value="TreeGrafter"/>
</dbReference>
<dbReference type="Pfam" id="PF13416">
    <property type="entry name" value="SBP_bac_8"/>
    <property type="match status" value="1"/>
</dbReference>
<dbReference type="InterPro" id="IPR006059">
    <property type="entry name" value="SBP"/>
</dbReference>
<feature type="chain" id="PRO_5014974952" description="ABC transporter substrate-binding protein" evidence="4">
    <location>
        <begin position="27"/>
        <end position="460"/>
    </location>
</feature>
<evidence type="ECO:0000313" key="5">
    <source>
        <dbReference type="EMBL" id="PKK92226.1"/>
    </source>
</evidence>
<evidence type="ECO:0008006" key="7">
    <source>
        <dbReference type="Google" id="ProtNLM"/>
    </source>
</evidence>
<comment type="similarity">
    <text evidence="1">Belongs to the bacterial solute-binding protein 1 family.</text>
</comment>
<feature type="signal peptide" evidence="4">
    <location>
        <begin position="1"/>
        <end position="26"/>
    </location>
</feature>
<dbReference type="Gene3D" id="3.40.190.10">
    <property type="entry name" value="Periplasmic binding protein-like II"/>
    <property type="match status" value="1"/>
</dbReference>
<dbReference type="GO" id="GO:1901982">
    <property type="term" value="F:maltose binding"/>
    <property type="evidence" value="ECO:0007669"/>
    <property type="project" value="TreeGrafter"/>
</dbReference>
<comment type="caution">
    <text evidence="5">The sequence shown here is derived from an EMBL/GenBank/DDBJ whole genome shotgun (WGS) entry which is preliminary data.</text>
</comment>
<dbReference type="PANTHER" id="PTHR30061">
    <property type="entry name" value="MALTOSE-BINDING PERIPLASMIC PROTEIN"/>
    <property type="match status" value="1"/>
</dbReference>
<name>A0A2N1PV80_9BACT</name>
<organism evidence="5 6">
    <name type="scientific">Candidatus Wallbacteria bacterium HGW-Wallbacteria-1</name>
    <dbReference type="NCBI Taxonomy" id="2013854"/>
    <lineage>
        <taxon>Bacteria</taxon>
        <taxon>Candidatus Walliibacteriota</taxon>
    </lineage>
</organism>
<keyword evidence="2" id="KW-0813">Transport</keyword>
<dbReference type="AlphaFoldDB" id="A0A2N1PV80"/>
<dbReference type="EMBL" id="PGXC01000001">
    <property type="protein sequence ID" value="PKK92226.1"/>
    <property type="molecule type" value="Genomic_DNA"/>
</dbReference>
<reference evidence="5 6" key="1">
    <citation type="journal article" date="2017" name="ISME J.">
        <title>Potential for microbial H2 and metal transformations associated with novel bacteria and archaea in deep terrestrial subsurface sediments.</title>
        <authorList>
            <person name="Hernsdorf A.W."/>
            <person name="Amano Y."/>
            <person name="Miyakawa K."/>
            <person name="Ise K."/>
            <person name="Suzuki Y."/>
            <person name="Anantharaman K."/>
            <person name="Probst A."/>
            <person name="Burstein D."/>
            <person name="Thomas B.C."/>
            <person name="Banfield J.F."/>
        </authorList>
    </citation>
    <scope>NUCLEOTIDE SEQUENCE [LARGE SCALE GENOMIC DNA]</scope>
    <source>
        <strain evidence="5">HGW-Wallbacteria-1</strain>
    </source>
</reference>
<gene>
    <name evidence="5" type="ORF">CVV64_02100</name>
</gene>
<keyword evidence="3 4" id="KW-0732">Signal</keyword>
<dbReference type="SUPFAM" id="SSF53850">
    <property type="entry name" value="Periplasmic binding protein-like II"/>
    <property type="match status" value="1"/>
</dbReference>
<dbReference type="GO" id="GO:0055052">
    <property type="term" value="C:ATP-binding cassette (ABC) transporter complex, substrate-binding subunit-containing"/>
    <property type="evidence" value="ECO:0007669"/>
    <property type="project" value="TreeGrafter"/>
</dbReference>
<evidence type="ECO:0000256" key="2">
    <source>
        <dbReference type="ARBA" id="ARBA00022448"/>
    </source>
</evidence>
<proteinExistence type="inferred from homology"/>
<evidence type="ECO:0000256" key="1">
    <source>
        <dbReference type="ARBA" id="ARBA00008520"/>
    </source>
</evidence>
<evidence type="ECO:0000256" key="4">
    <source>
        <dbReference type="SAM" id="SignalP"/>
    </source>
</evidence>